<reference evidence="2" key="1">
    <citation type="journal article" date="2021" name="IMA Fungus">
        <title>Genomic characterization of three marine fungi, including Emericellopsis atlantica sp. nov. with signatures of a generalist lifestyle and marine biomass degradation.</title>
        <authorList>
            <person name="Hagestad O.C."/>
            <person name="Hou L."/>
            <person name="Andersen J.H."/>
            <person name="Hansen E.H."/>
            <person name="Altermark B."/>
            <person name="Li C."/>
            <person name="Kuhnert E."/>
            <person name="Cox R.J."/>
            <person name="Crous P.W."/>
            <person name="Spatafora J.W."/>
            <person name="Lail K."/>
            <person name="Amirebrahimi M."/>
            <person name="Lipzen A."/>
            <person name="Pangilinan J."/>
            <person name="Andreopoulos W."/>
            <person name="Hayes R.D."/>
            <person name="Ng V."/>
            <person name="Grigoriev I.V."/>
            <person name="Jackson S.A."/>
            <person name="Sutton T.D.S."/>
            <person name="Dobson A.D.W."/>
            <person name="Rama T."/>
        </authorList>
    </citation>
    <scope>NUCLEOTIDE SEQUENCE</scope>
    <source>
        <strain evidence="2">TS7</strain>
    </source>
</reference>
<dbReference type="EMBL" id="MU251254">
    <property type="protein sequence ID" value="KAG9254382.1"/>
    <property type="molecule type" value="Genomic_DNA"/>
</dbReference>
<dbReference type="OrthoDB" id="6161812at2759"/>
<feature type="domain" description="DUF7779" evidence="1">
    <location>
        <begin position="45"/>
        <end position="135"/>
    </location>
</feature>
<dbReference type="GeneID" id="70296904"/>
<dbReference type="InterPro" id="IPR056681">
    <property type="entry name" value="DUF7779"/>
</dbReference>
<keyword evidence="3" id="KW-1185">Reference proteome</keyword>
<evidence type="ECO:0000313" key="3">
    <source>
        <dbReference type="Proteomes" id="UP000887229"/>
    </source>
</evidence>
<dbReference type="Pfam" id="PF25000">
    <property type="entry name" value="DUF7779"/>
    <property type="match status" value="1"/>
</dbReference>
<name>A0A9P8CPN5_9HYPO</name>
<gene>
    <name evidence="2" type="ORF">F5Z01DRAFT_687070</name>
</gene>
<sequence length="201" mass="23467">MSSFITRVQMDLDTFVKLCSTSAPQLLQKTNLYDECPHSVATAFATEQLQEKPKAILHAMCFFDPDRIPCEVIQSSFDLDREDEEPVFNSIMCEWDYQESLEVLIKMSLLTKIENDMSIHRLVQDVVYLFMSKDERQKGFDAVLTVLSRNFPTGTGGQMWKGWHKCERYLPHALFLFRRFEKDFRGQKSIRFANLVSSVTW</sequence>
<accession>A0A9P8CPN5</accession>
<organism evidence="2 3">
    <name type="scientific">Emericellopsis atlantica</name>
    <dbReference type="NCBI Taxonomy" id="2614577"/>
    <lineage>
        <taxon>Eukaryota</taxon>
        <taxon>Fungi</taxon>
        <taxon>Dikarya</taxon>
        <taxon>Ascomycota</taxon>
        <taxon>Pezizomycotina</taxon>
        <taxon>Sordariomycetes</taxon>
        <taxon>Hypocreomycetidae</taxon>
        <taxon>Hypocreales</taxon>
        <taxon>Bionectriaceae</taxon>
        <taxon>Emericellopsis</taxon>
    </lineage>
</organism>
<evidence type="ECO:0000259" key="1">
    <source>
        <dbReference type="Pfam" id="PF25000"/>
    </source>
</evidence>
<dbReference type="RefSeq" id="XP_046118306.1">
    <property type="nucleotide sequence ID" value="XM_046266001.1"/>
</dbReference>
<dbReference type="AlphaFoldDB" id="A0A9P8CPN5"/>
<protein>
    <recommendedName>
        <fullName evidence="1">DUF7779 domain-containing protein</fullName>
    </recommendedName>
</protein>
<proteinExistence type="predicted"/>
<dbReference type="Proteomes" id="UP000887229">
    <property type="component" value="Unassembled WGS sequence"/>
</dbReference>
<evidence type="ECO:0000313" key="2">
    <source>
        <dbReference type="EMBL" id="KAG9254382.1"/>
    </source>
</evidence>
<comment type="caution">
    <text evidence="2">The sequence shown here is derived from an EMBL/GenBank/DDBJ whole genome shotgun (WGS) entry which is preliminary data.</text>
</comment>